<evidence type="ECO:0000256" key="1">
    <source>
        <dbReference type="SAM" id="MobiDB-lite"/>
    </source>
</evidence>
<dbReference type="EMBL" id="CYSR01000037">
    <property type="protein sequence ID" value="CUI01869.1"/>
    <property type="molecule type" value="Genomic_DNA"/>
</dbReference>
<dbReference type="AlphaFoldDB" id="A0A0P1HEL7"/>
<protein>
    <submittedName>
        <fullName evidence="3">Uncharacterized protein</fullName>
    </submittedName>
</protein>
<proteinExistence type="predicted"/>
<dbReference type="Proteomes" id="UP000051326">
    <property type="component" value="Unassembled WGS sequence"/>
</dbReference>
<keyword evidence="2" id="KW-0812">Transmembrane</keyword>
<gene>
    <name evidence="3" type="ORF">PHA8399_04018</name>
</gene>
<evidence type="ECO:0000256" key="2">
    <source>
        <dbReference type="SAM" id="Phobius"/>
    </source>
</evidence>
<evidence type="ECO:0000313" key="4">
    <source>
        <dbReference type="Proteomes" id="UP000051326"/>
    </source>
</evidence>
<organism evidence="3 4">
    <name type="scientific">Leisingera aquaemixtae</name>
    <dbReference type="NCBI Taxonomy" id="1396826"/>
    <lineage>
        <taxon>Bacteria</taxon>
        <taxon>Pseudomonadati</taxon>
        <taxon>Pseudomonadota</taxon>
        <taxon>Alphaproteobacteria</taxon>
        <taxon>Rhodobacterales</taxon>
        <taxon>Roseobacteraceae</taxon>
        <taxon>Leisingera</taxon>
    </lineage>
</organism>
<keyword evidence="2" id="KW-1133">Transmembrane helix</keyword>
<reference evidence="3 4" key="1">
    <citation type="submission" date="2015-09" db="EMBL/GenBank/DDBJ databases">
        <authorList>
            <consortium name="Swine Surveillance"/>
        </authorList>
    </citation>
    <scope>NUCLEOTIDE SEQUENCE [LARGE SCALE GENOMIC DNA]</scope>
    <source>
        <strain evidence="3 4">CECT 8399</strain>
    </source>
</reference>
<accession>A0A0P1HEL7</accession>
<dbReference type="STRING" id="1396826.PHA8399_04018"/>
<feature type="region of interest" description="Disordered" evidence="1">
    <location>
        <begin position="87"/>
        <end position="107"/>
    </location>
</feature>
<name>A0A0P1HEL7_9RHOB</name>
<evidence type="ECO:0000313" key="3">
    <source>
        <dbReference type="EMBL" id="CUI01869.1"/>
    </source>
</evidence>
<sequence>MSDPSEAKPGWVRILRVNLRLVSGFLALFFGWICWQMAAAGPEWWGFWIPAALCFLGGVLQLIGALFEVFGLIGSLFRWNHLRRKGVAPRADHQPAQKDLRDGGMIR</sequence>
<feature type="transmembrane region" description="Helical" evidence="2">
    <location>
        <begin position="47"/>
        <end position="77"/>
    </location>
</feature>
<keyword evidence="2" id="KW-0472">Membrane</keyword>
<feature type="transmembrane region" description="Helical" evidence="2">
    <location>
        <begin position="21"/>
        <end position="41"/>
    </location>
</feature>
<feature type="compositionally biased region" description="Basic and acidic residues" evidence="1">
    <location>
        <begin position="90"/>
        <end position="107"/>
    </location>
</feature>
<dbReference type="RefSeq" id="WP_145977091.1">
    <property type="nucleotide sequence ID" value="NZ_CYSR01000037.1"/>
</dbReference>